<name>A0A7D9E6K8_PARCT</name>
<gene>
    <name evidence="1" type="ORF">PACLA_8A029460</name>
</gene>
<sequence length="51" mass="5815">MADFLWQDYRSWPEQPSDLPDVDDTDVEVEVKRNKANIGAVIVSENAIPKL</sequence>
<dbReference type="EMBL" id="CACRXK020004467">
    <property type="protein sequence ID" value="CAB4002845.1"/>
    <property type="molecule type" value="Genomic_DNA"/>
</dbReference>
<evidence type="ECO:0000313" key="2">
    <source>
        <dbReference type="Proteomes" id="UP001152795"/>
    </source>
</evidence>
<dbReference type="Proteomes" id="UP001152795">
    <property type="component" value="Unassembled WGS sequence"/>
</dbReference>
<proteinExistence type="predicted"/>
<protein>
    <submittedName>
        <fullName evidence="1">Uncharacterized protein</fullName>
    </submittedName>
</protein>
<reference evidence="1" key="1">
    <citation type="submission" date="2020-04" db="EMBL/GenBank/DDBJ databases">
        <authorList>
            <person name="Alioto T."/>
            <person name="Alioto T."/>
            <person name="Gomez Garrido J."/>
        </authorList>
    </citation>
    <scope>NUCLEOTIDE SEQUENCE</scope>
    <source>
        <strain evidence="1">A484AB</strain>
    </source>
</reference>
<evidence type="ECO:0000313" key="1">
    <source>
        <dbReference type="EMBL" id="CAB4002845.1"/>
    </source>
</evidence>
<comment type="caution">
    <text evidence="1">The sequence shown here is derived from an EMBL/GenBank/DDBJ whole genome shotgun (WGS) entry which is preliminary data.</text>
</comment>
<accession>A0A7D9E6K8</accession>
<organism evidence="1 2">
    <name type="scientific">Paramuricea clavata</name>
    <name type="common">Red gorgonian</name>
    <name type="synonym">Violescent sea-whip</name>
    <dbReference type="NCBI Taxonomy" id="317549"/>
    <lineage>
        <taxon>Eukaryota</taxon>
        <taxon>Metazoa</taxon>
        <taxon>Cnidaria</taxon>
        <taxon>Anthozoa</taxon>
        <taxon>Octocorallia</taxon>
        <taxon>Malacalcyonacea</taxon>
        <taxon>Plexauridae</taxon>
        <taxon>Paramuricea</taxon>
    </lineage>
</organism>
<dbReference type="AlphaFoldDB" id="A0A7D9E6K8"/>
<keyword evidence="2" id="KW-1185">Reference proteome</keyword>